<dbReference type="InterPro" id="IPR011009">
    <property type="entry name" value="Kinase-like_dom_sf"/>
</dbReference>
<dbReference type="InterPro" id="IPR011989">
    <property type="entry name" value="ARM-like"/>
</dbReference>
<dbReference type="PANTHER" id="PTHR11139:SF9">
    <property type="entry name" value="SERINE_THREONINE-PROTEIN KINASE MTOR"/>
    <property type="match status" value="1"/>
</dbReference>
<evidence type="ECO:0000259" key="16">
    <source>
        <dbReference type="PROSITE" id="PS51190"/>
    </source>
</evidence>
<evidence type="ECO:0000256" key="13">
    <source>
        <dbReference type="SAM" id="MobiDB-lite"/>
    </source>
</evidence>
<dbReference type="GO" id="GO:0010972">
    <property type="term" value="P:negative regulation of G2/M transition of mitotic cell cycle"/>
    <property type="evidence" value="ECO:0007669"/>
    <property type="project" value="UniProtKB-ARBA"/>
</dbReference>
<dbReference type="InterPro" id="IPR014009">
    <property type="entry name" value="PIK_FAT"/>
</dbReference>
<feature type="domain" description="PI3K/PI4K catalytic" evidence="14">
    <location>
        <begin position="1944"/>
        <end position="2257"/>
    </location>
</feature>
<dbReference type="RefSeq" id="XP_044565785.1">
    <property type="nucleotide sequence ID" value="XM_044703426.1"/>
</dbReference>
<evidence type="ECO:0000256" key="7">
    <source>
        <dbReference type="ARBA" id="ARBA00022840"/>
    </source>
</evidence>
<evidence type="ECO:0000256" key="1">
    <source>
        <dbReference type="ARBA" id="ARBA00011031"/>
    </source>
</evidence>
<dbReference type="Proteomes" id="UP000444721">
    <property type="component" value="Unassembled WGS sequence"/>
</dbReference>
<dbReference type="FunFam" id="3.30.1010.10:FF:000004">
    <property type="entry name" value="Serine/threonine-protein kinase TOR"/>
    <property type="match status" value="1"/>
</dbReference>
<dbReference type="Pfam" id="PF11865">
    <property type="entry name" value="mTOR_dom"/>
    <property type="match status" value="1"/>
</dbReference>
<organism evidence="17 18">
    <name type="scientific">Naegleria fowleri</name>
    <name type="common">Brain eating amoeba</name>
    <dbReference type="NCBI Taxonomy" id="5763"/>
    <lineage>
        <taxon>Eukaryota</taxon>
        <taxon>Discoba</taxon>
        <taxon>Heterolobosea</taxon>
        <taxon>Tetramitia</taxon>
        <taxon>Eutetramitia</taxon>
        <taxon>Vahlkampfiidae</taxon>
        <taxon>Naegleria</taxon>
    </lineage>
</organism>
<feature type="domain" description="FAT" evidence="15">
    <location>
        <begin position="1237"/>
        <end position="1771"/>
    </location>
</feature>
<keyword evidence="3 12" id="KW-0808">Transferase</keyword>
<keyword evidence="8" id="KW-0469">Meiosis</keyword>
<dbReference type="GO" id="GO:0031931">
    <property type="term" value="C:TORC1 complex"/>
    <property type="evidence" value="ECO:0007669"/>
    <property type="project" value="TreeGrafter"/>
</dbReference>
<dbReference type="GO" id="GO:2000243">
    <property type="term" value="P:positive regulation of reproductive process"/>
    <property type="evidence" value="ECO:0007669"/>
    <property type="project" value="UniProtKB-ARBA"/>
</dbReference>
<feature type="region of interest" description="Disordered" evidence="13">
    <location>
        <begin position="2242"/>
        <end position="2303"/>
    </location>
</feature>
<dbReference type="GO" id="GO:0005524">
    <property type="term" value="F:ATP binding"/>
    <property type="evidence" value="ECO:0007669"/>
    <property type="project" value="UniProtKB-KW"/>
</dbReference>
<dbReference type="SMART" id="SM01343">
    <property type="entry name" value="FATC"/>
    <property type="match status" value="1"/>
</dbReference>
<dbReference type="Pfam" id="PF23593">
    <property type="entry name" value="HEAT_ATR"/>
    <property type="match status" value="1"/>
</dbReference>
<dbReference type="GO" id="GO:0000785">
    <property type="term" value="C:chromatin"/>
    <property type="evidence" value="ECO:0007669"/>
    <property type="project" value="UniProtKB-ARBA"/>
</dbReference>
<dbReference type="EMBL" id="VFQX01000016">
    <property type="protein sequence ID" value="KAF0981072.1"/>
    <property type="molecule type" value="Genomic_DNA"/>
</dbReference>
<dbReference type="Pfam" id="PF00454">
    <property type="entry name" value="PI3_PI4_kinase"/>
    <property type="match status" value="1"/>
</dbReference>
<dbReference type="PROSITE" id="PS00915">
    <property type="entry name" value="PI3_4_KINASE_1"/>
    <property type="match status" value="1"/>
</dbReference>
<dbReference type="GO" id="GO:0010605">
    <property type="term" value="P:negative regulation of macromolecule metabolic process"/>
    <property type="evidence" value="ECO:0007669"/>
    <property type="project" value="UniProtKB-ARBA"/>
</dbReference>
<dbReference type="OMA" id="MRQHSAK"/>
<dbReference type="SUPFAM" id="SSF48371">
    <property type="entry name" value="ARM repeat"/>
    <property type="match status" value="2"/>
</dbReference>
<dbReference type="VEuPathDB" id="AmoebaDB:NF0098630"/>
<dbReference type="Gene3D" id="1.25.10.10">
    <property type="entry name" value="Leucine-rich Repeat Variant"/>
    <property type="match status" value="4"/>
</dbReference>
<evidence type="ECO:0000259" key="14">
    <source>
        <dbReference type="PROSITE" id="PS50290"/>
    </source>
</evidence>
<comment type="catalytic activity">
    <reaction evidence="10 12">
        <text>L-threonyl-[protein] + ATP = O-phospho-L-threonyl-[protein] + ADP + H(+)</text>
        <dbReference type="Rhea" id="RHEA:46608"/>
        <dbReference type="Rhea" id="RHEA-COMP:11060"/>
        <dbReference type="Rhea" id="RHEA-COMP:11605"/>
        <dbReference type="ChEBI" id="CHEBI:15378"/>
        <dbReference type="ChEBI" id="CHEBI:30013"/>
        <dbReference type="ChEBI" id="CHEBI:30616"/>
        <dbReference type="ChEBI" id="CHEBI:61977"/>
        <dbReference type="ChEBI" id="CHEBI:456216"/>
        <dbReference type="EC" id="2.7.11.1"/>
    </reaction>
</comment>
<keyword evidence="7 12" id="KW-0067">ATP-binding</keyword>
<dbReference type="PROSITE" id="PS51190">
    <property type="entry name" value="FATC"/>
    <property type="match status" value="1"/>
</dbReference>
<dbReference type="GO" id="GO:0031932">
    <property type="term" value="C:TORC2 complex"/>
    <property type="evidence" value="ECO:0007669"/>
    <property type="project" value="TreeGrafter"/>
</dbReference>
<dbReference type="VEuPathDB" id="AmoebaDB:NfTy_079810"/>
<dbReference type="PANTHER" id="PTHR11139">
    <property type="entry name" value="ATAXIA TELANGIECTASIA MUTATED ATM -RELATED"/>
    <property type="match status" value="1"/>
</dbReference>
<dbReference type="FunFam" id="1.25.10.10:FF:000371">
    <property type="entry name" value="Serine/threonine-protein kinase TOR"/>
    <property type="match status" value="1"/>
</dbReference>
<dbReference type="Gene3D" id="3.30.1010.10">
    <property type="entry name" value="Phosphatidylinositol 3-kinase Catalytic Subunit, Chain A, domain 4"/>
    <property type="match status" value="1"/>
</dbReference>
<dbReference type="GO" id="GO:0045944">
    <property type="term" value="P:positive regulation of transcription by RNA polymerase II"/>
    <property type="evidence" value="ECO:0007669"/>
    <property type="project" value="UniProtKB-ARBA"/>
</dbReference>
<evidence type="ECO:0000256" key="12">
    <source>
        <dbReference type="RuleBase" id="RU364109"/>
    </source>
</evidence>
<protein>
    <recommendedName>
        <fullName evidence="12">Serine/threonine-protein kinase TOR</fullName>
        <ecNumber evidence="12">2.7.11.1</ecNumber>
    </recommendedName>
</protein>
<dbReference type="OrthoDB" id="381190at2759"/>
<proteinExistence type="inferred from homology"/>
<feature type="compositionally biased region" description="Basic and acidic residues" evidence="13">
    <location>
        <begin position="2267"/>
        <end position="2284"/>
    </location>
</feature>
<dbReference type="GO" id="GO:0005737">
    <property type="term" value="C:cytoplasm"/>
    <property type="evidence" value="ECO:0007669"/>
    <property type="project" value="TreeGrafter"/>
</dbReference>
<dbReference type="Gene3D" id="1.10.1070.11">
    <property type="entry name" value="Phosphatidylinositol 3-/4-kinase, catalytic domain"/>
    <property type="match status" value="1"/>
</dbReference>
<dbReference type="InterPro" id="IPR009076">
    <property type="entry name" value="FRB_dom"/>
</dbReference>
<dbReference type="InterPro" id="IPR016024">
    <property type="entry name" value="ARM-type_fold"/>
</dbReference>
<dbReference type="InterPro" id="IPR057978">
    <property type="entry name" value="TPR_DAAF5"/>
</dbReference>
<comment type="catalytic activity">
    <reaction evidence="11">
        <text>L-seryl-[protein] + ATP = O-phospho-L-seryl-[protein] + ADP + H(+)</text>
        <dbReference type="Rhea" id="RHEA:17989"/>
        <dbReference type="Rhea" id="RHEA-COMP:9863"/>
        <dbReference type="Rhea" id="RHEA-COMP:11604"/>
        <dbReference type="ChEBI" id="CHEBI:15378"/>
        <dbReference type="ChEBI" id="CHEBI:29999"/>
        <dbReference type="ChEBI" id="CHEBI:30616"/>
        <dbReference type="ChEBI" id="CHEBI:83421"/>
        <dbReference type="ChEBI" id="CHEBI:456216"/>
        <dbReference type="EC" id="2.7.11.1"/>
    </reaction>
</comment>
<dbReference type="InterPro" id="IPR050517">
    <property type="entry name" value="DDR_Repair_Kinase"/>
</dbReference>
<reference evidence="17 18" key="1">
    <citation type="journal article" date="2019" name="Sci. Rep.">
        <title>Nanopore sequencing improves the draft genome of the human pathogenic amoeba Naegleria fowleri.</title>
        <authorList>
            <person name="Liechti N."/>
            <person name="Schurch N."/>
            <person name="Bruggmann R."/>
            <person name="Wittwer M."/>
        </authorList>
    </citation>
    <scope>NUCLEOTIDE SEQUENCE [LARGE SCALE GENOMIC DNA]</scope>
    <source>
        <strain evidence="17 18">ATCC 30894</strain>
    </source>
</reference>
<evidence type="ECO:0000256" key="3">
    <source>
        <dbReference type="ARBA" id="ARBA00022679"/>
    </source>
</evidence>
<dbReference type="SMART" id="SM01346">
    <property type="entry name" value="DUF3385"/>
    <property type="match status" value="1"/>
</dbReference>
<dbReference type="PROSITE" id="PS51189">
    <property type="entry name" value="FAT"/>
    <property type="match status" value="1"/>
</dbReference>
<evidence type="ECO:0000256" key="4">
    <source>
        <dbReference type="ARBA" id="ARBA00022737"/>
    </source>
</evidence>
<dbReference type="SUPFAM" id="SSF47212">
    <property type="entry name" value="FKBP12-rapamycin-binding domain of FKBP-rapamycin-associated protein (FRAP)"/>
    <property type="match status" value="1"/>
</dbReference>
<evidence type="ECO:0000256" key="9">
    <source>
        <dbReference type="ARBA" id="ARBA00023306"/>
    </source>
</evidence>
<dbReference type="Pfam" id="PF02259">
    <property type="entry name" value="FAT"/>
    <property type="match status" value="1"/>
</dbReference>
<dbReference type="InterPro" id="IPR018936">
    <property type="entry name" value="PI3/4_kinase_CS"/>
</dbReference>
<keyword evidence="18" id="KW-1185">Reference proteome</keyword>
<dbReference type="GO" id="GO:0016242">
    <property type="term" value="P:negative regulation of macroautophagy"/>
    <property type="evidence" value="ECO:0007669"/>
    <property type="project" value="TreeGrafter"/>
</dbReference>
<dbReference type="SMART" id="SM01345">
    <property type="entry name" value="Rapamycin_bind"/>
    <property type="match status" value="1"/>
</dbReference>
<feature type="domain" description="FATC" evidence="16">
    <location>
        <begin position="2338"/>
        <end position="2370"/>
    </location>
</feature>
<evidence type="ECO:0000313" key="17">
    <source>
        <dbReference type="EMBL" id="KAF0981072.1"/>
    </source>
</evidence>
<feature type="compositionally biased region" description="Polar residues" evidence="13">
    <location>
        <begin position="2242"/>
        <end position="2266"/>
    </location>
</feature>
<dbReference type="GO" id="GO:0038202">
    <property type="term" value="P:TORC1 signaling"/>
    <property type="evidence" value="ECO:0007669"/>
    <property type="project" value="TreeGrafter"/>
</dbReference>
<dbReference type="FunFam" id="1.10.1070.11:FF:000007">
    <property type="entry name" value="Serine/threonine-protein kinase TOR"/>
    <property type="match status" value="1"/>
</dbReference>
<dbReference type="GO" id="GO:0004674">
    <property type="term" value="F:protein serine/threonine kinase activity"/>
    <property type="evidence" value="ECO:0007669"/>
    <property type="project" value="UniProtKB-KW"/>
</dbReference>
<dbReference type="InterPro" id="IPR036940">
    <property type="entry name" value="PI3/4_kinase_cat_sf"/>
</dbReference>
<dbReference type="InterPro" id="IPR003152">
    <property type="entry name" value="FATC_dom"/>
</dbReference>
<evidence type="ECO:0000256" key="2">
    <source>
        <dbReference type="ARBA" id="ARBA00022527"/>
    </source>
</evidence>
<keyword evidence="5 12" id="KW-0547">Nucleotide-binding</keyword>
<dbReference type="PROSITE" id="PS00916">
    <property type="entry name" value="PI3_4_KINASE_2"/>
    <property type="match status" value="1"/>
</dbReference>
<dbReference type="InterPro" id="IPR024585">
    <property type="entry name" value="mTOR_dom"/>
</dbReference>
<evidence type="ECO:0000256" key="6">
    <source>
        <dbReference type="ARBA" id="ARBA00022777"/>
    </source>
</evidence>
<dbReference type="PROSITE" id="PS50290">
    <property type="entry name" value="PI3_4_KINASE_3"/>
    <property type="match status" value="1"/>
</dbReference>
<accession>A0A6A5C2U5</accession>
<keyword evidence="2 12" id="KW-0723">Serine/threonine-protein kinase</keyword>
<dbReference type="Pfam" id="PF02260">
    <property type="entry name" value="FATC"/>
    <property type="match status" value="1"/>
</dbReference>
<dbReference type="GO" id="GO:1901992">
    <property type="term" value="P:positive regulation of mitotic cell cycle phase transition"/>
    <property type="evidence" value="ECO:0007669"/>
    <property type="project" value="UniProtKB-ARBA"/>
</dbReference>
<keyword evidence="9" id="KW-0131">Cell cycle</keyword>
<keyword evidence="6 12" id="KW-0418">Kinase</keyword>
<dbReference type="Pfam" id="PF25757">
    <property type="entry name" value="TPR_DNAAF5"/>
    <property type="match status" value="1"/>
</dbReference>
<comment type="similarity">
    <text evidence="1 12">Belongs to the PI3/PI4-kinase family.</text>
</comment>
<evidence type="ECO:0000259" key="15">
    <source>
        <dbReference type="PROSITE" id="PS51189"/>
    </source>
</evidence>
<evidence type="ECO:0000313" key="18">
    <source>
        <dbReference type="Proteomes" id="UP000444721"/>
    </source>
</evidence>
<dbReference type="FunFam" id="1.20.120.150:FF:000001">
    <property type="entry name" value="Serine/threonine-protein kinase TOR"/>
    <property type="match status" value="1"/>
</dbReference>
<dbReference type="VEuPathDB" id="AmoebaDB:FDP41_012860"/>
<comment type="caution">
    <text evidence="17">The sequence shown here is derived from an EMBL/GenBank/DDBJ whole genome shotgun (WGS) entry which is preliminary data.</text>
</comment>
<dbReference type="Gene3D" id="1.20.120.150">
    <property type="entry name" value="FKBP12-rapamycin binding domain"/>
    <property type="match status" value="1"/>
</dbReference>
<dbReference type="InterPro" id="IPR036738">
    <property type="entry name" value="FRB_sf"/>
</dbReference>
<dbReference type="GeneID" id="68120075"/>
<evidence type="ECO:0000256" key="10">
    <source>
        <dbReference type="ARBA" id="ARBA00047899"/>
    </source>
</evidence>
<dbReference type="InterPro" id="IPR026683">
    <property type="entry name" value="TOR_cat"/>
</dbReference>
<dbReference type="InterPro" id="IPR057564">
    <property type="entry name" value="HEAT_ATR"/>
</dbReference>
<evidence type="ECO:0000256" key="11">
    <source>
        <dbReference type="ARBA" id="ARBA00048679"/>
    </source>
</evidence>
<dbReference type="GO" id="GO:0051321">
    <property type="term" value="P:meiotic cell cycle"/>
    <property type="evidence" value="ECO:0007669"/>
    <property type="project" value="UniProtKB-KW"/>
</dbReference>
<dbReference type="CDD" id="cd05169">
    <property type="entry name" value="PIKKc_TOR"/>
    <property type="match status" value="1"/>
</dbReference>
<evidence type="ECO:0000256" key="5">
    <source>
        <dbReference type="ARBA" id="ARBA00022741"/>
    </source>
</evidence>
<dbReference type="GO" id="GO:0005634">
    <property type="term" value="C:nucleus"/>
    <property type="evidence" value="ECO:0007669"/>
    <property type="project" value="TreeGrafter"/>
</dbReference>
<dbReference type="GO" id="GO:0044877">
    <property type="term" value="F:protein-containing complex binding"/>
    <property type="evidence" value="ECO:0007669"/>
    <property type="project" value="InterPro"/>
</dbReference>
<dbReference type="InterPro" id="IPR000403">
    <property type="entry name" value="PI3/4_kinase_cat_dom"/>
</dbReference>
<dbReference type="SMART" id="SM00146">
    <property type="entry name" value="PI3Kc"/>
    <property type="match status" value="1"/>
</dbReference>
<sequence length="2370" mass="270774">MNTSSSMNSPEFIEIQTNITSRNEEQRNVGVELFKSQVEKLYREYSAENFSKLIDDIYKWIGELLSSRELNDRIAAIILIDVLIDIKYDDQRKINRTRFSQYLRNILANQSNESQIVLMVAKTFGKLARASDSSTSKTLTAEWVEFEIKRALEWLKGDDNNNKKNDDGKRYAAVFVLKELAENAPTLFYGHVQSFLSVIWNGLTDVNVGVRTGSVQALHAVLGLISERPTNFRNIWYQDIYNQTNSNFKNTKTEVVHGALLAIGELLGFAGNVLKDEFDTICKTILDFQQHRDRMVRRAVIELIPVLAKFYGERFNEKYLHKSINLILDAIKNGFERQPSFLALGELTTRVGQPIKKYVDDIFNVITEYGLKIKKKNFCEEALTCISDISKAVGETVSVRILHLLPSMFAGGLSPALIQSLTIISKEIPALLQPIQKRVLDTISQILARQPFNTLNPVTPPTQFAPHIEASLYSTPTIVFALKTLGSFNVKGHNLIDFVHDCVVKYLDDDIPAIRKEAAKTCCRLLVSQGKPPVKGHFGSVVGDVLAKLLIVGITDTDFTIRYAVLSSLEPKFDHYLALSDNLRSLFIALNDEVFEIREVAISIIGRLSIRNPAFVLPSLRKALLQLLTELEYSQDSRSKEESARMLGHLIVAAPRLIKPYVSSVLKVLMERIKDNNPNVSSCVLDTTGKLAEVGGMDIADFIDDLLPSVIETLQDQSSSVKRAMAVKTLGQIVASTGYVITPYIKYPNLLTLLLAILKSEEDWSTRREIIKVLGIIGAIDPYQHKVQLESAKENMDTSSDIIPGLSPSSEEYYPTVAFNALIRILTDPSLSLHHLSAIQAVMFIFTSLNMKCVPFLPQVMPPFLNLIRNCEPNIRNTVFQQLSLLVSIVKQHIRNYLDEIFVLIHDFWDSSSSDTDFKEQIISLEEEICTALNEQFKPYLPDVIPQLLSVLQTPPQPKPAKKALHALIVFGRHLEEYLYLVVPTVVKLFEAPTATPVLKKEAIRCIGKLSRILNFSEYSSRIIHPLSRVLKVQNAEIRQEAMDTLCNIIHQLGSDFSIFIPMVTKVLTQYNITHQRYNELIFHLLKGLPLPNIPEDEDETGHSLSGEDTSTEIKKMVINQNSLRKAWEASQRATKDDWIEWNRGFSVELLKESPSPALRSCSALAQVYHPLTRELFNAGFVSCWSELDDKAQNEVVRALEMAFSSPDLPPEVLQTLLNLAEFMEHDENPLPIAISALGALAEKCQCYAKALHYKEIEFQQNPSALIEDLISINNQLQQHEAAMGILKYAQKNHSIELKESWYEKLQRWKEAYDAYSIKQKQNPYDQSLTLGKMRCLKAIGEWEKLFKLCQDSWNSVSDSIKEEMAPMAAAAAWNLGEWESMRNYVNILSEDTSEGAFFRAILAIHQKDHHNAQVLIDNTRKVLDTELAALVGESYNRAYDIIVTVQQLSEMEEIIRYQRAEDEETKSIIHQIWINRLAGCKRNVEHWQNILSVRKLVIPERQDLSTWLKFASICRKSNKIKMSEKILQKLVDGIILSEEPEKLLVSPDVHPKISYEYFKHMWAEGKQMKAFELMNQFVYNIQCDNQLKARACLTLGQWQKVLYRQHGGLDESKLPQILSHFKAATDFDKEWYKAWHEWALLNSEVVSHVEKKQQGTARSMESMTIYLISALTGFFNSINLSPDRNSSLQDILRLLTLWFKHGAMKEIEKTLVDGFNTVSIDTWLEVIPQIIARVNSHVGPVRKLIHKLLSKVGKVHPQALVYPLTVCSYSQSSSRKKAAESLLNSMRQNNPVLVEQALMVSHELIRVAILWNELWHEGLEEASRLYFGEHDTPGMLNTLKPLHEMIQNPETLSEIAFTQGFGRDLQDAWEYCKKYQKTRKEKELSQAWDLYYHVFRRINKQLPHMMKLELQIVSPKLLEASDLELAIPGTYKSGQQVIRIASFARQLRVISSKQRPRKLKIFGSDGNEYQFLLKGHEDLRQDERVMQLFGLVNTLLKNDPETSTRDLSIKRYSVIPLSSNAGLIGWVDNCDTLHALIKEFRDSRNVLLNIEHRLMQQMAVDYDNLTLMQKIEVFEYALENTTGQDLYKVLWLKSRNSEVWLERRTNYTRSLAVMSIVGYILGLGDRHPSNLMLEKSTGKIVHIDFGDCFEVAMHRDKFPEKVPFRLTRMLINAMEVCGIEGTFKSTCESVMRVLRDNKDSVMAMLEAFVHDPLINWRLLETQTENEEENNHVQNQSMQNMTHNIPQDMSNGDSQENESPQTVSSYTEHDSLHYPSRSVREKNLRRTLQSDESEEESLKQPEALNQRALTVSHRIESKLIGRDFVDEDEEEPTDEEPVTLNCSEQVELLIEQATSNSNLCQMYIGWCAFW</sequence>
<evidence type="ECO:0000256" key="8">
    <source>
        <dbReference type="ARBA" id="ARBA00023254"/>
    </source>
</evidence>
<dbReference type="SUPFAM" id="SSF56112">
    <property type="entry name" value="Protein kinase-like (PK-like)"/>
    <property type="match status" value="1"/>
</dbReference>
<dbReference type="InterPro" id="IPR003151">
    <property type="entry name" value="PIK-rel_kinase_FAT"/>
</dbReference>
<keyword evidence="4" id="KW-0677">Repeat</keyword>
<dbReference type="Pfam" id="PF08771">
    <property type="entry name" value="FRB_dom"/>
    <property type="match status" value="1"/>
</dbReference>
<dbReference type="EC" id="2.7.11.1" evidence="12"/>
<gene>
    <name evidence="17" type="ORF">FDP41_012860</name>
</gene>
<name>A0A6A5C2U5_NAEFO</name>